<protein>
    <recommendedName>
        <fullName evidence="3">Gp5/Type VI secretion system Vgr protein OB-fold domain-containing protein</fullName>
    </recommendedName>
</protein>
<dbReference type="EMBL" id="MDTU01000004">
    <property type="protein sequence ID" value="ODN41264.1"/>
    <property type="molecule type" value="Genomic_DNA"/>
</dbReference>
<dbReference type="SUPFAM" id="SSF69255">
    <property type="entry name" value="gp5 N-terminal domain-like"/>
    <property type="match status" value="1"/>
</dbReference>
<evidence type="ECO:0008006" key="3">
    <source>
        <dbReference type="Google" id="ProtNLM"/>
    </source>
</evidence>
<dbReference type="RefSeq" id="WP_069314253.1">
    <property type="nucleotide sequence ID" value="NZ_MDTU01000004.1"/>
</dbReference>
<reference evidence="1 2" key="1">
    <citation type="submission" date="2016-08" db="EMBL/GenBank/DDBJ databases">
        <title>Draft genome sequence of Candidatus Piscirickettsia litoralis, from seawater.</title>
        <authorList>
            <person name="Wan X."/>
            <person name="Lee A.J."/>
            <person name="Hou S."/>
            <person name="Donachie S.P."/>
        </authorList>
    </citation>
    <scope>NUCLEOTIDE SEQUENCE [LARGE SCALE GENOMIC DNA]</scope>
    <source>
        <strain evidence="1 2">Y2</strain>
    </source>
</reference>
<accession>A0ABX3A574</accession>
<dbReference type="Proteomes" id="UP000094329">
    <property type="component" value="Unassembled WGS sequence"/>
</dbReference>
<gene>
    <name evidence="1" type="ORF">BGC07_16970</name>
</gene>
<comment type="caution">
    <text evidence="1">The sequence shown here is derived from an EMBL/GenBank/DDBJ whole genome shotgun (WGS) entry which is preliminary data.</text>
</comment>
<sequence>MHAYIKEQQNCNLDYAELDDQGRYYVKMANYGSRSVYFKARKLEPFSGENYGMHLPLKPNSEVLISFIEGYPESPIIIGSLYNSNRVNVVKDSNAYDHIIRSKSGSEIKFSDKENEPSLQIKHPGFNWNISTKNSETNKCNYSMTSNSSHYKEEKHSGSITTLLNSLTHSSTQHVTGVRNTNTAVGGINNSNTSAVLNFPTDFSGTSLVNSGGLAFLKHEVGTISHTEIGSGYYLGDVSIASSIGSLEIGTKNEISGIVSSFLPSKWTVCADESETNIRKSQTIADLTELVITKTSSLQIDINNTNNRIDNITNKISNNAQETRRGLHIINNCLQKSDKATVDLNTAAMHIIR</sequence>
<keyword evidence="2" id="KW-1185">Reference proteome</keyword>
<name>A0ABX3A574_9GAMM</name>
<proteinExistence type="predicted"/>
<organism evidence="1 2">
    <name type="scientific">Piscirickettsia litoralis</name>
    <dbReference type="NCBI Taxonomy" id="1891921"/>
    <lineage>
        <taxon>Bacteria</taxon>
        <taxon>Pseudomonadati</taxon>
        <taxon>Pseudomonadota</taxon>
        <taxon>Gammaproteobacteria</taxon>
        <taxon>Thiotrichales</taxon>
        <taxon>Piscirickettsiaceae</taxon>
        <taxon>Piscirickettsia</taxon>
    </lineage>
</organism>
<evidence type="ECO:0000313" key="2">
    <source>
        <dbReference type="Proteomes" id="UP000094329"/>
    </source>
</evidence>
<evidence type="ECO:0000313" key="1">
    <source>
        <dbReference type="EMBL" id="ODN41264.1"/>
    </source>
</evidence>
<dbReference type="InterPro" id="IPR037026">
    <property type="entry name" value="Vgr_OB-fold_dom_sf"/>
</dbReference>
<dbReference type="Gene3D" id="2.40.50.230">
    <property type="entry name" value="Gp5 N-terminal domain"/>
    <property type="match status" value="1"/>
</dbReference>